<dbReference type="GO" id="GO:0016779">
    <property type="term" value="F:nucleotidyltransferase activity"/>
    <property type="evidence" value="ECO:0007669"/>
    <property type="project" value="UniProtKB-KW"/>
</dbReference>
<dbReference type="PANTHER" id="PTHR37984">
    <property type="entry name" value="PROTEIN CBG26694"/>
    <property type="match status" value="1"/>
</dbReference>
<feature type="region of interest" description="Disordered" evidence="7">
    <location>
        <begin position="190"/>
        <end position="236"/>
    </location>
</feature>
<dbReference type="CDD" id="cd09274">
    <property type="entry name" value="RNase_HI_RT_Ty3"/>
    <property type="match status" value="1"/>
</dbReference>
<dbReference type="SUPFAM" id="SSF50630">
    <property type="entry name" value="Acid proteases"/>
    <property type="match status" value="1"/>
</dbReference>
<dbReference type="Proteomes" id="UP001605036">
    <property type="component" value="Unassembled WGS sequence"/>
</dbReference>
<dbReference type="SUPFAM" id="SSF56672">
    <property type="entry name" value="DNA/RNA polymerases"/>
    <property type="match status" value="1"/>
</dbReference>
<feature type="domain" description="Reverse transcriptase" evidence="9">
    <location>
        <begin position="1121"/>
        <end position="1299"/>
    </location>
</feature>
<dbReference type="Gene3D" id="3.30.420.10">
    <property type="entry name" value="Ribonuclease H-like superfamily/Ribonuclease H"/>
    <property type="match status" value="1"/>
</dbReference>
<reference evidence="11 12" key="1">
    <citation type="submission" date="2024-09" db="EMBL/GenBank/DDBJ databases">
        <title>Chromosome-scale assembly of Riccia fluitans.</title>
        <authorList>
            <person name="Paukszto L."/>
            <person name="Sawicki J."/>
            <person name="Karawczyk K."/>
            <person name="Piernik-Szablinska J."/>
            <person name="Szczecinska M."/>
            <person name="Mazdziarz M."/>
        </authorList>
    </citation>
    <scope>NUCLEOTIDE SEQUENCE [LARGE SCALE GENOMIC DNA]</scope>
    <source>
        <strain evidence="11">Rf_01</strain>
        <tissue evidence="11">Aerial parts of the thallus</tissue>
    </source>
</reference>
<dbReference type="GO" id="GO:0008270">
    <property type="term" value="F:zinc ion binding"/>
    <property type="evidence" value="ECO:0007669"/>
    <property type="project" value="UniProtKB-KW"/>
</dbReference>
<evidence type="ECO:0000256" key="6">
    <source>
        <dbReference type="PROSITE-ProRule" id="PRU00047"/>
    </source>
</evidence>
<evidence type="ECO:0008006" key="13">
    <source>
        <dbReference type="Google" id="ProtNLM"/>
    </source>
</evidence>
<feature type="region of interest" description="Disordered" evidence="7">
    <location>
        <begin position="1"/>
        <end position="99"/>
    </location>
</feature>
<dbReference type="SUPFAM" id="SSF53098">
    <property type="entry name" value="Ribonuclease H-like"/>
    <property type="match status" value="1"/>
</dbReference>
<organism evidence="11 12">
    <name type="scientific">Riccia fluitans</name>
    <dbReference type="NCBI Taxonomy" id="41844"/>
    <lineage>
        <taxon>Eukaryota</taxon>
        <taxon>Viridiplantae</taxon>
        <taxon>Streptophyta</taxon>
        <taxon>Embryophyta</taxon>
        <taxon>Marchantiophyta</taxon>
        <taxon>Marchantiopsida</taxon>
        <taxon>Marchantiidae</taxon>
        <taxon>Marchantiales</taxon>
        <taxon>Ricciaceae</taxon>
        <taxon>Riccia</taxon>
    </lineage>
</organism>
<dbReference type="InterPro" id="IPR050951">
    <property type="entry name" value="Retrovirus_Pol_polyprotein"/>
</dbReference>
<evidence type="ECO:0000256" key="1">
    <source>
        <dbReference type="ARBA" id="ARBA00022679"/>
    </source>
</evidence>
<dbReference type="PROSITE" id="PS50994">
    <property type="entry name" value="INTEGRASE"/>
    <property type="match status" value="1"/>
</dbReference>
<dbReference type="InterPro" id="IPR000477">
    <property type="entry name" value="RT_dom"/>
</dbReference>
<dbReference type="Gene3D" id="1.10.340.70">
    <property type="match status" value="1"/>
</dbReference>
<evidence type="ECO:0000256" key="2">
    <source>
        <dbReference type="ARBA" id="ARBA00022695"/>
    </source>
</evidence>
<evidence type="ECO:0000256" key="3">
    <source>
        <dbReference type="ARBA" id="ARBA00022722"/>
    </source>
</evidence>
<keyword evidence="3" id="KW-0540">Nuclease</keyword>
<evidence type="ECO:0000256" key="7">
    <source>
        <dbReference type="SAM" id="MobiDB-lite"/>
    </source>
</evidence>
<dbReference type="Pfam" id="PF03732">
    <property type="entry name" value="Retrotrans_gag"/>
    <property type="match status" value="1"/>
</dbReference>
<dbReference type="InterPro" id="IPR036397">
    <property type="entry name" value="RNaseH_sf"/>
</dbReference>
<dbReference type="Pfam" id="PF17921">
    <property type="entry name" value="Integrase_H2C2"/>
    <property type="match status" value="1"/>
</dbReference>
<comment type="caution">
    <text evidence="11">The sequence shown here is derived from an EMBL/GenBank/DDBJ whole genome shotgun (WGS) entry which is preliminary data.</text>
</comment>
<feature type="region of interest" description="Disordered" evidence="7">
    <location>
        <begin position="741"/>
        <end position="766"/>
    </location>
</feature>
<dbReference type="InterPro" id="IPR043502">
    <property type="entry name" value="DNA/RNA_pol_sf"/>
</dbReference>
<dbReference type="InterPro" id="IPR041577">
    <property type="entry name" value="RT_RNaseH_2"/>
</dbReference>
<feature type="compositionally biased region" description="Basic and acidic residues" evidence="7">
    <location>
        <begin position="22"/>
        <end position="31"/>
    </location>
</feature>
<name>A0ABD1XZ96_9MARC</name>
<keyword evidence="6" id="KW-0862">Zinc</keyword>
<keyword evidence="2" id="KW-0548">Nucleotidyltransferase</keyword>
<dbReference type="InterPro" id="IPR041588">
    <property type="entry name" value="Integrase_H2C2"/>
</dbReference>
<keyword evidence="4" id="KW-0255">Endonuclease</keyword>
<dbReference type="InterPro" id="IPR043128">
    <property type="entry name" value="Rev_trsase/Diguanyl_cyclase"/>
</dbReference>
<dbReference type="PROSITE" id="PS50158">
    <property type="entry name" value="ZF_CCHC"/>
    <property type="match status" value="1"/>
</dbReference>
<dbReference type="Gene3D" id="2.40.70.10">
    <property type="entry name" value="Acid Proteases"/>
    <property type="match status" value="1"/>
</dbReference>
<sequence>MPSSPERTRRATTARRTLLSRQAREIREARRQARTSGSRARPEESELPIAEAFSEAGESELPYAEASSEETEELQELARERRTYSYTAGGTPPPLQQHDALGAGLVGAESSDDQNLTASLPEGQRFNTVPPVLYASAPGQGGVFFYKPSKAISLPGTTVPAVPLFPASTMGTPTFSFGAGTYPPRMTYPGTANSPTPIPPLFTTPPVRSRPLTRSVKRRAAASPPKASQPNAGPFVPLRTMTAAAGLPGYHPWPHVYPGTGVPAIGSPDMAPVTAVSGFPSITFPIVPTPLPTIGGGGGGGSGGRGFGQNSLPVPRQDFTQAVNAARSVNRFKGDGVTKPDHHLKNFEAVMQAVGILDQALWITVFKTTLVDEATSFADDLDEEGVTKWPELKEKFITRYRGAINPVMVMDNLAKVQQKKGEPVLAYVNRFRMEAKWLPPEEANSPMVASLFLRNMQPNISDPCCLQFQPGNYTMVQLYQGAQEIQKRFDWKGAPAVRYNREAKESGDSCRSCGKSGHDEDHCTEFCHICDSDSHGARDCRLKGRRTPAVKAVEPGPPKLSRQFRSASFVTSPAIPSIKDARNTHRSLQVTGTNVDQLGKTETVFTGQPPAPPRHRGRPRKDKASPIGGSVWAERKKETQQFAQQIRDQQAKEGVLETSVGPIGTTLLPEPDQEQESSAGQTKQERVAVEVDRVHEIIFRQIKDAKISLTIDEITTLSPVSKEFVVSRLAGELVRQHRLTPASSKYEPAREELGASSTSGVTPSEGTPVDIRAVRACYAPPMIPVRIGKITFSRVLVDTGSGVNVMSNQIRIRLGYHRMAPPTTKLAMADNTLVWPLGVLSAVPVVVEGIRLIVSFQVIEMEDPEFSQLILGRTWQKGARAIIDMDNEVIHIRAGTNLTTVKWSGVATHGTVQVQQAQPVEWNFADGFTNEDENQFLDDQPYIVPVAEVNLVPLTDEEKRKELRKYLKSIKRKMTLGAPPQVPAYPKEMNFREDQFGILATPRQIDETPAEQAVQGKDIIHWTGPGTNQSVEVNVGTEDRPKIIRIGATLSPQERQQYVNLLREFEDVLAANYRDMKGIPPEIAEHRIDLLPNTRPLRSQRYRLNPNYAERVKKELDKLLEARFIYPVETPAWLSPIVVVPKKNGKLRICIDYRKLNASTVIDAFPLPYIDLMLESVAGQEMYSFMDGFSGYNQVSMAERDREKTAFITEWDAFAYRVMPFGLKNAPLTFQRVVTTAFEEYLNEFMQTYLDDFTVYGSRIDHLGHLRKCLEKCRKFSISLNPDKSIFGVSSGVLLGHIISKDGLLPDPAKIDAILQMEAPGDLKGVQRFIGAVGYYRRFIRDFAHIALPLFGLLQTNQTFEWSEDCQVIFDLLRNALVSSPILAVPDWNKPFHVHTDASAFAIGAVLAQPGNGDRDHPIAYISRKLIPAERNYTATERETLAIVWAATLQELDFEVLYNPGKQHVVPDMLSRMSHILDRFTTLPDSWEDKFPDEPPAMQALRVPDRSHQDEWYALLRKYLSTGEVSEDLTYTDRRTLLRRAAYYRLGEDGNLYRLCTDQTYRQVALAVDRPGLMFQAHAGVAGGHLSGRTTAAKLLSSGVWWPHIFQDCDKYKDTCDECQRVGPLEQYRRPSLKVSEITGLFKKWGLDFVGPIYPAASNGHRYLLVATDYATKWVEAASLPDCTARSTAEFLYSYILARYGCPEEFIGDQGSHFVNQAIKCLVDKFFVSHKTNTAYYPRGNGQAECTNKILITMLHKVVDEHKRNWHFKLPSVLWAYRIAFKTHLGYSPYYLTFGVQPRLPLELNSIASDDSSVFPHKIQAFLQLEVERENAENNIIHYQQQQQRSYQDNRPKMQYHVGDLVLWYRVRSRPGPVGNFGTGGSAHIWFLSDAKQCGCPRNPGR</sequence>
<proteinExistence type="predicted"/>
<dbReference type="PROSITE" id="PS50878">
    <property type="entry name" value="RT_POL"/>
    <property type="match status" value="1"/>
</dbReference>
<dbReference type="Gene3D" id="3.30.70.270">
    <property type="match status" value="2"/>
</dbReference>
<dbReference type="CDD" id="cd00303">
    <property type="entry name" value="retropepsin_like"/>
    <property type="match status" value="1"/>
</dbReference>
<dbReference type="PANTHER" id="PTHR37984:SF5">
    <property type="entry name" value="PROTEIN NYNRIN-LIKE"/>
    <property type="match status" value="1"/>
</dbReference>
<dbReference type="CDD" id="cd01647">
    <property type="entry name" value="RT_LTR"/>
    <property type="match status" value="1"/>
</dbReference>
<feature type="region of interest" description="Disordered" evidence="7">
    <location>
        <begin position="662"/>
        <end position="686"/>
    </location>
</feature>
<evidence type="ECO:0000256" key="4">
    <source>
        <dbReference type="ARBA" id="ARBA00022759"/>
    </source>
</evidence>
<evidence type="ECO:0000256" key="5">
    <source>
        <dbReference type="ARBA" id="ARBA00023268"/>
    </source>
</evidence>
<evidence type="ECO:0000259" key="8">
    <source>
        <dbReference type="PROSITE" id="PS50158"/>
    </source>
</evidence>
<accession>A0ABD1XZ96</accession>
<gene>
    <name evidence="11" type="ORF">R1flu_024530</name>
</gene>
<dbReference type="Pfam" id="PF17919">
    <property type="entry name" value="RT_RNaseH_2"/>
    <property type="match status" value="1"/>
</dbReference>
<keyword evidence="1" id="KW-0808">Transferase</keyword>
<dbReference type="InterPro" id="IPR001878">
    <property type="entry name" value="Znf_CCHC"/>
</dbReference>
<dbReference type="InterPro" id="IPR021109">
    <property type="entry name" value="Peptidase_aspartic_dom_sf"/>
</dbReference>
<feature type="region of interest" description="Disordered" evidence="7">
    <location>
        <begin position="603"/>
        <end position="631"/>
    </location>
</feature>
<dbReference type="FunFam" id="3.30.70.270:FF:000026">
    <property type="entry name" value="Transposon Ty3-G Gag-Pol polyprotein"/>
    <property type="match status" value="1"/>
</dbReference>
<keyword evidence="4" id="KW-0378">Hydrolase</keyword>
<keyword evidence="6" id="KW-0479">Metal-binding</keyword>
<feature type="compositionally biased region" description="Polar residues" evidence="7">
    <location>
        <begin position="755"/>
        <end position="765"/>
    </location>
</feature>
<evidence type="ECO:0000313" key="12">
    <source>
        <dbReference type="Proteomes" id="UP001605036"/>
    </source>
</evidence>
<keyword evidence="12" id="KW-1185">Reference proteome</keyword>
<dbReference type="Pfam" id="PF00665">
    <property type="entry name" value="rve"/>
    <property type="match status" value="1"/>
</dbReference>
<keyword evidence="6" id="KW-0863">Zinc-finger</keyword>
<keyword evidence="5" id="KW-0511">Multifunctional enzyme</keyword>
<dbReference type="Pfam" id="PF00078">
    <property type="entry name" value="RVT_1"/>
    <property type="match status" value="1"/>
</dbReference>
<dbReference type="InterPro" id="IPR005162">
    <property type="entry name" value="Retrotrans_gag_dom"/>
</dbReference>
<dbReference type="Gene3D" id="3.10.10.10">
    <property type="entry name" value="HIV Type 1 Reverse Transcriptase, subunit A, domain 1"/>
    <property type="match status" value="1"/>
</dbReference>
<feature type="domain" description="CCHC-type" evidence="8">
    <location>
        <begin position="510"/>
        <end position="525"/>
    </location>
</feature>
<dbReference type="InterPro" id="IPR001584">
    <property type="entry name" value="Integrase_cat-core"/>
</dbReference>
<dbReference type="InterPro" id="IPR012337">
    <property type="entry name" value="RNaseH-like_sf"/>
</dbReference>
<evidence type="ECO:0000259" key="10">
    <source>
        <dbReference type="PROSITE" id="PS50994"/>
    </source>
</evidence>
<protein>
    <recommendedName>
        <fullName evidence="13">Reverse transcriptase</fullName>
    </recommendedName>
</protein>
<evidence type="ECO:0000259" key="9">
    <source>
        <dbReference type="PROSITE" id="PS50878"/>
    </source>
</evidence>
<evidence type="ECO:0000313" key="11">
    <source>
        <dbReference type="EMBL" id="KAL2612838.1"/>
    </source>
</evidence>
<feature type="domain" description="Integrase catalytic" evidence="10">
    <location>
        <begin position="1627"/>
        <end position="1797"/>
    </location>
</feature>
<dbReference type="EMBL" id="JBHFFA010000007">
    <property type="protein sequence ID" value="KAL2612838.1"/>
    <property type="molecule type" value="Genomic_DNA"/>
</dbReference>
<dbReference type="GO" id="GO:0004519">
    <property type="term" value="F:endonuclease activity"/>
    <property type="evidence" value="ECO:0007669"/>
    <property type="project" value="UniProtKB-KW"/>
</dbReference>